<dbReference type="Gene3D" id="3.40.190.290">
    <property type="match status" value="1"/>
</dbReference>
<evidence type="ECO:0000259" key="1">
    <source>
        <dbReference type="Pfam" id="PF03466"/>
    </source>
</evidence>
<dbReference type="GO" id="GO:0006355">
    <property type="term" value="P:regulation of DNA-templated transcription"/>
    <property type="evidence" value="ECO:0007669"/>
    <property type="project" value="TreeGrafter"/>
</dbReference>
<dbReference type="GO" id="GO:0005829">
    <property type="term" value="C:cytosol"/>
    <property type="evidence" value="ECO:0007669"/>
    <property type="project" value="TreeGrafter"/>
</dbReference>
<dbReference type="PANTHER" id="PTHR30419">
    <property type="entry name" value="HTH-TYPE TRANSCRIPTIONAL REGULATOR YBHD"/>
    <property type="match status" value="1"/>
</dbReference>
<reference evidence="2" key="1">
    <citation type="journal article" date="2015" name="Nature">
        <title>Complex archaea that bridge the gap between prokaryotes and eukaryotes.</title>
        <authorList>
            <person name="Spang A."/>
            <person name="Saw J.H."/>
            <person name="Jorgensen S.L."/>
            <person name="Zaremba-Niedzwiedzka K."/>
            <person name="Martijn J."/>
            <person name="Lind A.E."/>
            <person name="van Eijk R."/>
            <person name="Schleper C."/>
            <person name="Guy L."/>
            <person name="Ettema T.J."/>
        </authorList>
    </citation>
    <scope>NUCLEOTIDE SEQUENCE</scope>
</reference>
<accession>A0A0F8Z789</accession>
<comment type="caution">
    <text evidence="2">The sequence shown here is derived from an EMBL/GenBank/DDBJ whole genome shotgun (WGS) entry which is preliminary data.</text>
</comment>
<proteinExistence type="predicted"/>
<gene>
    <name evidence="2" type="ORF">LCGC14_2731420</name>
</gene>
<protein>
    <recommendedName>
        <fullName evidence="1">LysR substrate-binding domain-containing protein</fullName>
    </recommendedName>
</protein>
<organism evidence="2">
    <name type="scientific">marine sediment metagenome</name>
    <dbReference type="NCBI Taxonomy" id="412755"/>
    <lineage>
        <taxon>unclassified sequences</taxon>
        <taxon>metagenomes</taxon>
        <taxon>ecological metagenomes</taxon>
    </lineage>
</organism>
<dbReference type="PANTHER" id="PTHR30419:SF2">
    <property type="entry name" value="LYSR FAMILY TRANSCRIPTIONAL REGULATOR"/>
    <property type="match status" value="1"/>
</dbReference>
<dbReference type="InterPro" id="IPR005119">
    <property type="entry name" value="LysR_subst-bd"/>
</dbReference>
<dbReference type="EMBL" id="LAZR01049452">
    <property type="protein sequence ID" value="KKK89607.1"/>
    <property type="molecule type" value="Genomic_DNA"/>
</dbReference>
<dbReference type="InterPro" id="IPR050950">
    <property type="entry name" value="HTH-type_LysR_regulators"/>
</dbReference>
<feature type="domain" description="LysR substrate-binding" evidence="1">
    <location>
        <begin position="8"/>
        <end position="135"/>
    </location>
</feature>
<dbReference type="Pfam" id="PF03466">
    <property type="entry name" value="LysR_substrate"/>
    <property type="match status" value="1"/>
</dbReference>
<feature type="non-terminal residue" evidence="2">
    <location>
        <position position="1"/>
    </location>
</feature>
<name>A0A0F8Z789_9ZZZZ</name>
<sequence length="140" mass="15813">VESFLYRRDTLVVVTHATHRLREADSVSLRDLLDEDFVALDNTTSIQSYVRAAAERLGAELKVRVTVQSFDGVRRMVQAKLGIAILPYGAVEPYMHDGDLKMVQLAESWAKRDLLIAVRKLEALPRHAQLLLENLIGTWS</sequence>
<evidence type="ECO:0000313" key="2">
    <source>
        <dbReference type="EMBL" id="KKK89607.1"/>
    </source>
</evidence>
<dbReference type="AlphaFoldDB" id="A0A0F8Z789"/>
<dbReference type="SUPFAM" id="SSF53850">
    <property type="entry name" value="Periplasmic binding protein-like II"/>
    <property type="match status" value="1"/>
</dbReference>